<accession>A0A450SX90</accession>
<sequence length="77" mass="8626">MNHLSAHSTIYFDPAVHRALELKAASTQLSISELVNESVCLLLAEDREDLDAFSERADEPELGYEELLDDLKTHGKI</sequence>
<evidence type="ECO:0000313" key="1">
    <source>
        <dbReference type="EMBL" id="VFJ55743.1"/>
    </source>
</evidence>
<dbReference type="EMBL" id="CAADFD010000024">
    <property type="protein sequence ID" value="VFJ55743.1"/>
    <property type="molecule type" value="Genomic_DNA"/>
</dbReference>
<dbReference type="EMBL" id="CAADEW010000084">
    <property type="protein sequence ID" value="VFJ58618.1"/>
    <property type="molecule type" value="Genomic_DNA"/>
</dbReference>
<dbReference type="AlphaFoldDB" id="A0A450SX90"/>
<organism evidence="2">
    <name type="scientific">Candidatus Kentrum sp. FW</name>
    <dbReference type="NCBI Taxonomy" id="2126338"/>
    <lineage>
        <taxon>Bacteria</taxon>
        <taxon>Pseudomonadati</taxon>
        <taxon>Pseudomonadota</taxon>
        <taxon>Gammaproteobacteria</taxon>
        <taxon>Candidatus Kentrum</taxon>
    </lineage>
</organism>
<gene>
    <name evidence="2" type="ORF">BECKFW1821A_GA0114235_10845</name>
    <name evidence="1" type="ORF">BECKFW1821B_GA0114236_10245</name>
</gene>
<name>A0A450SX90_9GAMM</name>
<evidence type="ECO:0000313" key="2">
    <source>
        <dbReference type="EMBL" id="VFJ58618.1"/>
    </source>
</evidence>
<evidence type="ECO:0008006" key="3">
    <source>
        <dbReference type="Google" id="ProtNLM"/>
    </source>
</evidence>
<proteinExistence type="predicted"/>
<protein>
    <recommendedName>
        <fullName evidence="3">CopG family transcriptional regulator</fullName>
    </recommendedName>
</protein>
<reference evidence="2" key="1">
    <citation type="submission" date="2019-02" db="EMBL/GenBank/DDBJ databases">
        <authorList>
            <person name="Gruber-Vodicka R. H."/>
            <person name="Seah K. B. B."/>
        </authorList>
    </citation>
    <scope>NUCLEOTIDE SEQUENCE</scope>
    <source>
        <strain evidence="1">BECK_BZ106</strain>
        <strain evidence="2">BECK_BZ15</strain>
    </source>
</reference>